<dbReference type="Pfam" id="PF02311">
    <property type="entry name" value="AraC_binding"/>
    <property type="match status" value="1"/>
</dbReference>
<dbReference type="PROSITE" id="PS00041">
    <property type="entry name" value="HTH_ARAC_FAMILY_1"/>
    <property type="match status" value="1"/>
</dbReference>
<dbReference type="EMBL" id="JBEPMJ010000010">
    <property type="protein sequence ID" value="MET3750373.1"/>
    <property type="molecule type" value="Genomic_DNA"/>
</dbReference>
<dbReference type="Gene3D" id="2.60.120.280">
    <property type="entry name" value="Regulatory protein AraC"/>
    <property type="match status" value="1"/>
</dbReference>
<dbReference type="InterPro" id="IPR018060">
    <property type="entry name" value="HTH_AraC"/>
</dbReference>
<keyword evidence="3" id="KW-0804">Transcription</keyword>
<keyword evidence="6" id="KW-1185">Reference proteome</keyword>
<evidence type="ECO:0000259" key="4">
    <source>
        <dbReference type="PROSITE" id="PS01124"/>
    </source>
</evidence>
<dbReference type="InterPro" id="IPR020449">
    <property type="entry name" value="Tscrpt_reg_AraC-type_HTH"/>
</dbReference>
<dbReference type="InterPro" id="IPR037923">
    <property type="entry name" value="HTH-like"/>
</dbReference>
<feature type="domain" description="HTH araC/xylS-type" evidence="4">
    <location>
        <begin position="182"/>
        <end position="280"/>
    </location>
</feature>
<accession>A0ABV2M4L2</accession>
<sequence length="286" mass="33612">MYINSGYLHNSLLDFKDKTRPLVVGSCGTYRLIHQPRLPTYRPRGRIDYQLLYIAAGKGHFFFDNKEQIIEAGHMILYKPREMQKYVYYGTDQTEVYWVHFTGSNVKNILKEYGLFETGRVIQTGNSPEYHQIFRKMIQELQLTKPHYEEYLSILLRELFLLVSRQAPVGTAQNQILQKEMEAATQFFNEHFTENISVEDYALSRHMSTCWFIRSFKRYNGVTPMQYIVNLRITNAKTLLRTTTYSVSEVAAVVGYENPLYFSRLFKKQTGLPPSEFRNTNTIFPK</sequence>
<keyword evidence="2" id="KW-0238">DNA-binding</keyword>
<dbReference type="PROSITE" id="PS01124">
    <property type="entry name" value="HTH_ARAC_FAMILY_2"/>
    <property type="match status" value="1"/>
</dbReference>
<reference evidence="5 6" key="1">
    <citation type="submission" date="2024-06" db="EMBL/GenBank/DDBJ databases">
        <title>Genomic Encyclopedia of Type Strains, Phase IV (KMG-IV): sequencing the most valuable type-strain genomes for metagenomic binning, comparative biology and taxonomic classification.</title>
        <authorList>
            <person name="Goeker M."/>
        </authorList>
    </citation>
    <scope>NUCLEOTIDE SEQUENCE [LARGE SCALE GENOMIC DNA]</scope>
    <source>
        <strain evidence="5 6">DSM 29492</strain>
    </source>
</reference>
<evidence type="ECO:0000256" key="2">
    <source>
        <dbReference type="ARBA" id="ARBA00023125"/>
    </source>
</evidence>
<evidence type="ECO:0000313" key="6">
    <source>
        <dbReference type="Proteomes" id="UP001549106"/>
    </source>
</evidence>
<dbReference type="InterPro" id="IPR018062">
    <property type="entry name" value="HTH_AraC-typ_CS"/>
</dbReference>
<dbReference type="Pfam" id="PF12833">
    <property type="entry name" value="HTH_18"/>
    <property type="match status" value="1"/>
</dbReference>
<keyword evidence="1" id="KW-0805">Transcription regulation</keyword>
<evidence type="ECO:0000256" key="3">
    <source>
        <dbReference type="ARBA" id="ARBA00023163"/>
    </source>
</evidence>
<dbReference type="RefSeq" id="WP_257464551.1">
    <property type="nucleotide sequence ID" value="NZ_JANJZT010000010.1"/>
</dbReference>
<dbReference type="SMART" id="SM00342">
    <property type="entry name" value="HTH_ARAC"/>
    <property type="match status" value="1"/>
</dbReference>
<comment type="caution">
    <text evidence="5">The sequence shown here is derived from an EMBL/GenBank/DDBJ whole genome shotgun (WGS) entry which is preliminary data.</text>
</comment>
<dbReference type="InterPro" id="IPR003313">
    <property type="entry name" value="AraC-bd"/>
</dbReference>
<gene>
    <name evidence="5" type="ORF">ABID24_001622</name>
</gene>
<dbReference type="InterPro" id="IPR009057">
    <property type="entry name" value="Homeodomain-like_sf"/>
</dbReference>
<dbReference type="PANTHER" id="PTHR43280">
    <property type="entry name" value="ARAC-FAMILY TRANSCRIPTIONAL REGULATOR"/>
    <property type="match status" value="1"/>
</dbReference>
<evidence type="ECO:0000256" key="1">
    <source>
        <dbReference type="ARBA" id="ARBA00023015"/>
    </source>
</evidence>
<dbReference type="PRINTS" id="PR00032">
    <property type="entry name" value="HTHARAC"/>
</dbReference>
<dbReference type="Proteomes" id="UP001549106">
    <property type="component" value="Unassembled WGS sequence"/>
</dbReference>
<dbReference type="Gene3D" id="1.10.10.60">
    <property type="entry name" value="Homeodomain-like"/>
    <property type="match status" value="2"/>
</dbReference>
<name>A0ABV2M4L2_9FIRM</name>
<dbReference type="SUPFAM" id="SSF51215">
    <property type="entry name" value="Regulatory protein AraC"/>
    <property type="match status" value="1"/>
</dbReference>
<proteinExistence type="predicted"/>
<dbReference type="PANTHER" id="PTHR43280:SF30">
    <property type="entry name" value="MMSAB OPERON REGULATORY PROTEIN"/>
    <property type="match status" value="1"/>
</dbReference>
<evidence type="ECO:0000313" key="5">
    <source>
        <dbReference type="EMBL" id="MET3750373.1"/>
    </source>
</evidence>
<protein>
    <submittedName>
        <fullName evidence="5">AraC-like DNA-binding protein</fullName>
    </submittedName>
</protein>
<dbReference type="SUPFAM" id="SSF46689">
    <property type="entry name" value="Homeodomain-like"/>
    <property type="match status" value="2"/>
</dbReference>
<organism evidence="5 6">
    <name type="scientific">Blautia caecimuris</name>
    <dbReference type="NCBI Taxonomy" id="1796615"/>
    <lineage>
        <taxon>Bacteria</taxon>
        <taxon>Bacillati</taxon>
        <taxon>Bacillota</taxon>
        <taxon>Clostridia</taxon>
        <taxon>Lachnospirales</taxon>
        <taxon>Lachnospiraceae</taxon>
        <taxon>Blautia</taxon>
    </lineage>
</organism>